<evidence type="ECO:0000259" key="1">
    <source>
        <dbReference type="Pfam" id="PF25273"/>
    </source>
</evidence>
<dbReference type="Proteomes" id="UP000801492">
    <property type="component" value="Unassembled WGS sequence"/>
</dbReference>
<dbReference type="PANTHER" id="PTHR34415">
    <property type="entry name" value="INTEGRASE CATALYTIC DOMAIN-CONTAINING PROTEIN"/>
    <property type="match status" value="1"/>
</dbReference>
<proteinExistence type="predicted"/>
<comment type="caution">
    <text evidence="2">The sequence shown here is derived from an EMBL/GenBank/DDBJ whole genome shotgun (WGS) entry which is preliminary data.</text>
</comment>
<reference evidence="2" key="1">
    <citation type="submission" date="2019-08" db="EMBL/GenBank/DDBJ databases">
        <title>The genome of the North American firefly Photinus pyralis.</title>
        <authorList>
            <consortium name="Photinus pyralis genome working group"/>
            <person name="Fallon T.R."/>
            <person name="Sander Lower S.E."/>
            <person name="Weng J.-K."/>
        </authorList>
    </citation>
    <scope>NUCLEOTIDE SEQUENCE</scope>
    <source>
        <strain evidence="2">TRF0915ILg1</strain>
        <tissue evidence="2">Whole body</tissue>
    </source>
</reference>
<keyword evidence="3" id="KW-1185">Reference proteome</keyword>
<accession>A0A8K0FWC6</accession>
<organism evidence="2 3">
    <name type="scientific">Ignelater luminosus</name>
    <name type="common">Cucubano</name>
    <name type="synonym">Pyrophorus luminosus</name>
    <dbReference type="NCBI Taxonomy" id="2038154"/>
    <lineage>
        <taxon>Eukaryota</taxon>
        <taxon>Metazoa</taxon>
        <taxon>Ecdysozoa</taxon>
        <taxon>Arthropoda</taxon>
        <taxon>Hexapoda</taxon>
        <taxon>Insecta</taxon>
        <taxon>Pterygota</taxon>
        <taxon>Neoptera</taxon>
        <taxon>Endopterygota</taxon>
        <taxon>Coleoptera</taxon>
        <taxon>Polyphaga</taxon>
        <taxon>Elateriformia</taxon>
        <taxon>Elateroidea</taxon>
        <taxon>Elateridae</taxon>
        <taxon>Agrypninae</taxon>
        <taxon>Pyrophorini</taxon>
        <taxon>Ignelater</taxon>
    </lineage>
</organism>
<dbReference type="InterPro" id="IPR057191">
    <property type="entry name" value="DUF7869"/>
</dbReference>
<feature type="non-terminal residue" evidence="2">
    <location>
        <position position="411"/>
    </location>
</feature>
<dbReference type="PANTHER" id="PTHR34415:SF1">
    <property type="entry name" value="INTEGRASE CATALYTIC DOMAIN-CONTAINING PROTEIN"/>
    <property type="match status" value="1"/>
</dbReference>
<dbReference type="EMBL" id="VTPC01090862">
    <property type="protein sequence ID" value="KAF2881070.1"/>
    <property type="molecule type" value="Genomic_DNA"/>
</dbReference>
<evidence type="ECO:0000313" key="2">
    <source>
        <dbReference type="EMBL" id="KAF2881070.1"/>
    </source>
</evidence>
<dbReference type="OrthoDB" id="7475343at2759"/>
<sequence>MEHKAEPILSLTTFWLAAIGGRRLLQGGCTPEDKRGKHRSGNALKLSEVMSVMGHISLFPTKQTHYGTREHNYLDAELNVTITHSLFLEKHPESKVKYEYYNKVFRENFNLSFGRPQVDVCNDCETVSLKPKNKSLNDTAKRVTAAELLFHKRRSKKFYNALKASKELCLTRLILFDFMQFPAQDLFYLSQLTIDVFGVHNMRTNNAVFFMYHEGQAKKSPNEICSFLLQYINTYIDENITELQFFCDNYPGQNTNHAVLRVCSAFVNSGRFQKVEIYFPIRGHSFLPSDRDFGLIKRKLKKIDRIYTLMEYVELIISEIGEGNILRKLETSARSVPRNATEHFNISKYHYFCSVIVGKDFTEGTIINTFPLLLPGVITTEMPVDLATPNGKVPISTTKMDHIKKSYTFVD</sequence>
<dbReference type="AlphaFoldDB" id="A0A8K0FWC6"/>
<dbReference type="Pfam" id="PF25273">
    <property type="entry name" value="DUF7869"/>
    <property type="match status" value="1"/>
</dbReference>
<protein>
    <recommendedName>
        <fullName evidence="1">DUF7869 domain-containing protein</fullName>
    </recommendedName>
</protein>
<name>A0A8K0FWC6_IGNLU</name>
<feature type="domain" description="DUF7869" evidence="1">
    <location>
        <begin position="190"/>
        <end position="316"/>
    </location>
</feature>
<evidence type="ECO:0000313" key="3">
    <source>
        <dbReference type="Proteomes" id="UP000801492"/>
    </source>
</evidence>
<gene>
    <name evidence="2" type="ORF">ILUMI_25106</name>
</gene>